<dbReference type="EMBL" id="NCVQ01000001">
    <property type="protein sequence ID" value="PWZ53655.1"/>
    <property type="molecule type" value="Genomic_DNA"/>
</dbReference>
<dbReference type="ExpressionAtlas" id="A0A317Y4W2">
    <property type="expression patterns" value="baseline and differential"/>
</dbReference>
<feature type="compositionally biased region" description="Basic and acidic residues" evidence="1">
    <location>
        <begin position="243"/>
        <end position="257"/>
    </location>
</feature>
<feature type="region of interest" description="Disordered" evidence="1">
    <location>
        <begin position="160"/>
        <end position="295"/>
    </location>
</feature>
<reference evidence="3" key="1">
    <citation type="journal article" date="2018" name="Nat. Genet.">
        <title>Extensive intraspecific gene order and gene structural variations between Mo17 and other maize genomes.</title>
        <authorList>
            <person name="Sun S."/>
            <person name="Zhou Y."/>
            <person name="Chen J."/>
            <person name="Shi J."/>
            <person name="Zhao H."/>
            <person name="Zhao H."/>
            <person name="Song W."/>
            <person name="Zhang M."/>
            <person name="Cui Y."/>
            <person name="Dong X."/>
            <person name="Liu H."/>
            <person name="Ma X."/>
            <person name="Jiao Y."/>
            <person name="Wang B."/>
            <person name="Wei X."/>
            <person name="Stein J.C."/>
            <person name="Glaubitz J.C."/>
            <person name="Lu F."/>
            <person name="Yu G."/>
            <person name="Liang C."/>
            <person name="Fengler K."/>
            <person name="Li B."/>
            <person name="Rafalski A."/>
            <person name="Schnable P.S."/>
            <person name="Ware D.H."/>
            <person name="Buckler E.S."/>
            <person name="Lai J."/>
        </authorList>
    </citation>
    <scope>NUCLEOTIDE SEQUENCE [LARGE SCALE GENOMIC DNA]</scope>
    <source>
        <tissue evidence="3">Seedling</tissue>
    </source>
</reference>
<feature type="domain" description="DUF936" evidence="2">
    <location>
        <begin position="4"/>
        <end position="119"/>
    </location>
</feature>
<evidence type="ECO:0000256" key="1">
    <source>
        <dbReference type="SAM" id="MobiDB-lite"/>
    </source>
</evidence>
<accession>A0A317Y4W2</accession>
<evidence type="ECO:0000259" key="2">
    <source>
        <dbReference type="Pfam" id="PF06075"/>
    </source>
</evidence>
<dbReference type="PANTHER" id="PTHR31928:SF2">
    <property type="entry name" value="EXPRESSED PROTEIN"/>
    <property type="match status" value="1"/>
</dbReference>
<dbReference type="PANTHER" id="PTHR31928">
    <property type="entry name" value="EXPRESSED PROTEIN"/>
    <property type="match status" value="1"/>
</dbReference>
<evidence type="ECO:0000313" key="3">
    <source>
        <dbReference type="EMBL" id="PWZ53655.1"/>
    </source>
</evidence>
<dbReference type="InterPro" id="IPR010341">
    <property type="entry name" value="DUF936_pln"/>
</dbReference>
<sequence>MASLTPGILLKVLKNINSDVKVCGEYRSILLQVISKVPAITGSELWPDHGFFIKVSDSSHSTYVSLSKEDNELILSNKLQLGQFIYVEKVQSSIPVPVLVGVRPVPGRNPCIGNPKDLMQMSTHYGITSLRKHQIINGGLPSLLIWLKVKRKICRGSNNGKITSLNSSIDSDKSNGGSTISEPNKKSVAPKVRQEAKPQERPNNTSTGNTKLVSTKQEISKDTLKNGGASPSPNGCAVVKKQMPKESKKESATERRSPPKLYKSSPTPAMTSPTKLDPAAKQNGPFASAVNQLSI</sequence>
<gene>
    <name evidence="3" type="ORF">Zm00014a_026698</name>
</gene>
<dbReference type="Pfam" id="PF06075">
    <property type="entry name" value="DUF936"/>
    <property type="match status" value="1"/>
</dbReference>
<dbReference type="InterPro" id="IPR048297">
    <property type="entry name" value="DUF936_dom_pln"/>
</dbReference>
<protein>
    <recommendedName>
        <fullName evidence="2">DUF936 domain-containing protein</fullName>
    </recommendedName>
</protein>
<comment type="caution">
    <text evidence="3">The sequence shown here is derived from an EMBL/GenBank/DDBJ whole genome shotgun (WGS) entry which is preliminary data.</text>
</comment>
<feature type="compositionally biased region" description="Polar residues" evidence="1">
    <location>
        <begin position="201"/>
        <end position="217"/>
    </location>
</feature>
<dbReference type="Proteomes" id="UP000251960">
    <property type="component" value="Chromosome 1"/>
</dbReference>
<proteinExistence type="predicted"/>
<dbReference type="AlphaFoldDB" id="A0A317Y4W2"/>
<feature type="compositionally biased region" description="Polar residues" evidence="1">
    <location>
        <begin position="264"/>
        <end position="274"/>
    </location>
</feature>
<name>A0A317Y4W2_MAIZE</name>
<organism evidence="3">
    <name type="scientific">Zea mays</name>
    <name type="common">Maize</name>
    <dbReference type="NCBI Taxonomy" id="4577"/>
    <lineage>
        <taxon>Eukaryota</taxon>
        <taxon>Viridiplantae</taxon>
        <taxon>Streptophyta</taxon>
        <taxon>Embryophyta</taxon>
        <taxon>Tracheophyta</taxon>
        <taxon>Spermatophyta</taxon>
        <taxon>Magnoliopsida</taxon>
        <taxon>Liliopsida</taxon>
        <taxon>Poales</taxon>
        <taxon>Poaceae</taxon>
        <taxon>PACMAD clade</taxon>
        <taxon>Panicoideae</taxon>
        <taxon>Andropogonodae</taxon>
        <taxon>Andropogoneae</taxon>
        <taxon>Tripsacinae</taxon>
        <taxon>Zea</taxon>
    </lineage>
</organism>
<feature type="compositionally biased region" description="Polar residues" evidence="1">
    <location>
        <begin position="160"/>
        <end position="182"/>
    </location>
</feature>